<keyword evidence="3" id="KW-1185">Reference proteome</keyword>
<evidence type="ECO:0000313" key="2">
    <source>
        <dbReference type="EMBL" id="RPF42829.1"/>
    </source>
</evidence>
<keyword evidence="1" id="KW-1133">Transmembrane helix</keyword>
<evidence type="ECO:0000256" key="1">
    <source>
        <dbReference type="SAM" id="Phobius"/>
    </source>
</evidence>
<protein>
    <recommendedName>
        <fullName evidence="4">Membrane protein YqhR</fullName>
    </recommendedName>
</protein>
<name>A0A3N5AB49_9THEO</name>
<accession>A0A3N5AB49</accession>
<keyword evidence="1" id="KW-0812">Transmembrane</keyword>
<dbReference type="EMBL" id="RKRE01000003">
    <property type="protein sequence ID" value="RPF42829.1"/>
    <property type="molecule type" value="Genomic_DNA"/>
</dbReference>
<evidence type="ECO:0000313" key="3">
    <source>
        <dbReference type="Proteomes" id="UP000282654"/>
    </source>
</evidence>
<dbReference type="Proteomes" id="UP000282654">
    <property type="component" value="Unassembled WGS sequence"/>
</dbReference>
<proteinExistence type="predicted"/>
<dbReference type="AlphaFoldDB" id="A0A3N5AB49"/>
<comment type="caution">
    <text evidence="2">The sequence shown here is derived from an EMBL/GenBank/DDBJ whole genome shotgun (WGS) entry which is preliminary data.</text>
</comment>
<sequence length="151" mass="15943">MRDTVYTGVVAGTAGGLSKLAVNLLLYWAGAAKTTSLHFAAAALLPPNVPLNTLPALLVGFAVDWLTAVLGGLAGVYFLRATGWDFLYLKGIVFGGLLWLVGYGFLAQMVVPERLLRPDVGTSATLLVGHLVFGLVLFTVAARLKTGEVQR</sequence>
<keyword evidence="1" id="KW-0472">Membrane</keyword>
<organism evidence="2 3">
    <name type="scientific">Thermodesulfitimonas autotrophica</name>
    <dbReference type="NCBI Taxonomy" id="1894989"/>
    <lineage>
        <taxon>Bacteria</taxon>
        <taxon>Bacillati</taxon>
        <taxon>Bacillota</taxon>
        <taxon>Clostridia</taxon>
        <taxon>Thermoanaerobacterales</taxon>
        <taxon>Thermoanaerobacteraceae</taxon>
        <taxon>Thermodesulfitimonas</taxon>
    </lineage>
</organism>
<reference evidence="2 3" key="1">
    <citation type="submission" date="2018-11" db="EMBL/GenBank/DDBJ databases">
        <title>Genomic Encyclopedia of Type Strains, Phase IV (KMG-IV): sequencing the most valuable type-strain genomes for metagenomic binning, comparative biology and taxonomic classification.</title>
        <authorList>
            <person name="Goeker M."/>
        </authorList>
    </citation>
    <scope>NUCLEOTIDE SEQUENCE [LARGE SCALE GENOMIC DNA]</scope>
    <source>
        <strain evidence="2 3">DSM 102936</strain>
    </source>
</reference>
<gene>
    <name evidence="2" type="ORF">EDD75_1941</name>
</gene>
<feature type="transmembrane region" description="Helical" evidence="1">
    <location>
        <begin position="57"/>
        <end position="79"/>
    </location>
</feature>
<feature type="transmembrane region" description="Helical" evidence="1">
    <location>
        <begin position="25"/>
        <end position="45"/>
    </location>
</feature>
<feature type="transmembrane region" description="Helical" evidence="1">
    <location>
        <begin position="86"/>
        <end position="106"/>
    </location>
</feature>
<feature type="transmembrane region" description="Helical" evidence="1">
    <location>
        <begin position="126"/>
        <end position="144"/>
    </location>
</feature>
<evidence type="ECO:0008006" key="4">
    <source>
        <dbReference type="Google" id="ProtNLM"/>
    </source>
</evidence>
<dbReference type="RefSeq" id="WP_123931464.1">
    <property type="nucleotide sequence ID" value="NZ_RKRE01000003.1"/>
</dbReference>